<feature type="transmembrane region" description="Helical" evidence="8">
    <location>
        <begin position="112"/>
        <end position="133"/>
    </location>
</feature>
<dbReference type="GO" id="GO:0016020">
    <property type="term" value="C:membrane"/>
    <property type="evidence" value="ECO:0007669"/>
    <property type="project" value="UniProtKB-SubCell"/>
</dbReference>
<gene>
    <name evidence="9" type="ORF">AXI58_01865</name>
</gene>
<feature type="transmembrane region" description="Helical" evidence="8">
    <location>
        <begin position="12"/>
        <end position="30"/>
    </location>
</feature>
<protein>
    <submittedName>
        <fullName evidence="9">Spore gernimation protein</fullName>
    </submittedName>
</protein>
<evidence type="ECO:0000313" key="9">
    <source>
        <dbReference type="EMBL" id="KXZ17158.1"/>
    </source>
</evidence>
<dbReference type="AlphaFoldDB" id="A0A150F4Z8"/>
<evidence type="ECO:0000256" key="2">
    <source>
        <dbReference type="ARBA" id="ARBA00007998"/>
    </source>
</evidence>
<dbReference type="InterPro" id="IPR004761">
    <property type="entry name" value="Spore_GerAB"/>
</dbReference>
<organism evidence="9 10">
    <name type="scientific">Bacillus nakamurai</name>
    <dbReference type="NCBI Taxonomy" id="1793963"/>
    <lineage>
        <taxon>Bacteria</taxon>
        <taxon>Bacillati</taxon>
        <taxon>Bacillota</taxon>
        <taxon>Bacilli</taxon>
        <taxon>Bacillales</taxon>
        <taxon>Bacillaceae</taxon>
        <taxon>Bacillus</taxon>
    </lineage>
</organism>
<feature type="transmembrane region" description="Helical" evidence="8">
    <location>
        <begin position="187"/>
        <end position="205"/>
    </location>
</feature>
<keyword evidence="10" id="KW-1185">Reference proteome</keyword>
<evidence type="ECO:0000256" key="5">
    <source>
        <dbReference type="ARBA" id="ARBA00022692"/>
    </source>
</evidence>
<comment type="caution">
    <text evidence="9">The sequence shown here is derived from an EMBL/GenBank/DDBJ whole genome shotgun (WGS) entry which is preliminary data.</text>
</comment>
<evidence type="ECO:0000256" key="1">
    <source>
        <dbReference type="ARBA" id="ARBA00004141"/>
    </source>
</evidence>
<feature type="transmembrane region" description="Helical" evidence="8">
    <location>
        <begin position="145"/>
        <end position="167"/>
    </location>
</feature>
<feature type="transmembrane region" description="Helical" evidence="8">
    <location>
        <begin position="217"/>
        <end position="243"/>
    </location>
</feature>
<comment type="similarity">
    <text evidence="2">Belongs to the amino acid-polyamine-organocation (APC) superfamily. Spore germination protein (SGP) (TC 2.A.3.9) family.</text>
</comment>
<feature type="transmembrane region" description="Helical" evidence="8">
    <location>
        <begin position="42"/>
        <end position="64"/>
    </location>
</feature>
<dbReference type="PANTHER" id="PTHR34975">
    <property type="entry name" value="SPORE GERMINATION PROTEIN A2"/>
    <property type="match status" value="1"/>
</dbReference>
<evidence type="ECO:0000256" key="7">
    <source>
        <dbReference type="ARBA" id="ARBA00023136"/>
    </source>
</evidence>
<proteinExistence type="inferred from homology"/>
<feature type="transmembrane region" description="Helical" evidence="8">
    <location>
        <begin position="85"/>
        <end position="106"/>
    </location>
</feature>
<sequence length="368" mass="41859">MKQSEDKLSFMQTSIMVSGTMIGSGILTLPRSAALTDSPSGWIIILIEGAVYIGLVLLFMPFLLKNSEKTIYELNRDIMGRVLGSLLNVFISFYFILTICFQARFLGEVTNYFLLKNTPMGVVVFIFLAVGLYHVTGGVYPIAKVYAYIFPITVIILFVLLMFSLRLFKLDFIRPIMEGGYKSFFDLFPKTLIYFSGLEVIIYLVPFMKNPKQAKKAVAFGIGSSTLFYSITLFIVIGCMTIAEAKTGTWPTISLIHALEIQGIFIERFDIFLLVMWTCQQFTCMLGSFKGAHLGLNTLFRLKNKNNVWLLTGLLAVTFGFSMYPEDINSVFEYGTMLGYMFFAVIMIPFLIWFSSWMKKIFRRKQTS</sequence>
<comment type="subcellular location">
    <subcellularLocation>
        <location evidence="1">Membrane</location>
        <topology evidence="1">Multi-pass membrane protein</topology>
    </subcellularLocation>
</comment>
<dbReference type="GO" id="GO:0009847">
    <property type="term" value="P:spore germination"/>
    <property type="evidence" value="ECO:0007669"/>
    <property type="project" value="InterPro"/>
</dbReference>
<evidence type="ECO:0000256" key="8">
    <source>
        <dbReference type="SAM" id="Phobius"/>
    </source>
</evidence>
<reference evidence="10" key="1">
    <citation type="submission" date="2016-02" db="EMBL/GenBank/DDBJ databases">
        <authorList>
            <person name="Dunlap C."/>
        </authorList>
    </citation>
    <scope>NUCLEOTIDE SEQUENCE [LARGE SCALE GENOMIC DNA]</scope>
    <source>
        <strain evidence="10">NRRL B-41092</strain>
    </source>
</reference>
<dbReference type="STRING" id="1793963.AXI58_01865"/>
<dbReference type="OrthoDB" id="2661055at2"/>
<feature type="transmembrane region" description="Helical" evidence="8">
    <location>
        <begin position="308"/>
        <end position="325"/>
    </location>
</feature>
<feature type="transmembrane region" description="Helical" evidence="8">
    <location>
        <begin position="337"/>
        <end position="358"/>
    </location>
</feature>
<dbReference type="Pfam" id="PF03845">
    <property type="entry name" value="Spore_permease"/>
    <property type="match status" value="1"/>
</dbReference>
<evidence type="ECO:0000256" key="4">
    <source>
        <dbReference type="ARBA" id="ARBA00022544"/>
    </source>
</evidence>
<evidence type="ECO:0000256" key="6">
    <source>
        <dbReference type="ARBA" id="ARBA00022989"/>
    </source>
</evidence>
<name>A0A150F4Z8_9BACI</name>
<dbReference type="NCBIfam" id="TIGR00912">
    <property type="entry name" value="2A0309"/>
    <property type="match status" value="1"/>
</dbReference>
<accession>A0A150F4Z8</accession>
<evidence type="ECO:0000313" key="10">
    <source>
        <dbReference type="Proteomes" id="UP000075430"/>
    </source>
</evidence>
<evidence type="ECO:0000256" key="3">
    <source>
        <dbReference type="ARBA" id="ARBA00022448"/>
    </source>
</evidence>
<keyword evidence="6 8" id="KW-1133">Transmembrane helix</keyword>
<dbReference type="Gene3D" id="1.20.1740.10">
    <property type="entry name" value="Amino acid/polyamine transporter I"/>
    <property type="match status" value="1"/>
</dbReference>
<dbReference type="EMBL" id="LSBA01000023">
    <property type="protein sequence ID" value="KXZ17158.1"/>
    <property type="molecule type" value="Genomic_DNA"/>
</dbReference>
<dbReference type="Proteomes" id="UP000075430">
    <property type="component" value="Unassembled WGS sequence"/>
</dbReference>
<keyword evidence="4" id="KW-0309">Germination</keyword>
<dbReference type="PANTHER" id="PTHR34975:SF2">
    <property type="entry name" value="SPORE GERMINATION PROTEIN A2"/>
    <property type="match status" value="1"/>
</dbReference>
<keyword evidence="7 8" id="KW-0472">Membrane</keyword>
<keyword evidence="3" id="KW-0813">Transport</keyword>
<keyword evidence="5 8" id="KW-0812">Transmembrane</keyword>
<dbReference type="RefSeq" id="WP_061522626.1">
    <property type="nucleotide sequence ID" value="NZ_JAJJBV010000011.1"/>
</dbReference>